<dbReference type="InParanoid" id="A0A1Y1UGY9"/>
<dbReference type="RefSeq" id="XP_021871277.1">
    <property type="nucleotide sequence ID" value="XM_022015791.1"/>
</dbReference>
<name>A0A1Y1UGY9_9TREE</name>
<dbReference type="GeneID" id="33557600"/>
<dbReference type="EMBL" id="NBSH01000006">
    <property type="protein sequence ID" value="ORX37239.1"/>
    <property type="molecule type" value="Genomic_DNA"/>
</dbReference>
<evidence type="ECO:0000313" key="2">
    <source>
        <dbReference type="Proteomes" id="UP000193218"/>
    </source>
</evidence>
<dbReference type="Proteomes" id="UP000193218">
    <property type="component" value="Unassembled WGS sequence"/>
</dbReference>
<reference evidence="1 2" key="1">
    <citation type="submission" date="2017-03" db="EMBL/GenBank/DDBJ databases">
        <title>Widespread Adenine N6-methylation of Active Genes in Fungi.</title>
        <authorList>
            <consortium name="DOE Joint Genome Institute"/>
            <person name="Mondo S.J."/>
            <person name="Dannebaum R.O."/>
            <person name="Kuo R.C."/>
            <person name="Louie K.B."/>
            <person name="Bewick A.J."/>
            <person name="Labutti K."/>
            <person name="Haridas S."/>
            <person name="Kuo A."/>
            <person name="Salamov A."/>
            <person name="Ahrendt S.R."/>
            <person name="Lau R."/>
            <person name="Bowen B.P."/>
            <person name="Lipzen A."/>
            <person name="Sullivan W."/>
            <person name="Andreopoulos W.B."/>
            <person name="Clum A."/>
            <person name="Lindquist E."/>
            <person name="Daum C."/>
            <person name="Northen T.R."/>
            <person name="Ramamoorthy G."/>
            <person name="Schmitz R.J."/>
            <person name="Gryganskyi A."/>
            <person name="Culley D."/>
            <person name="Magnuson J."/>
            <person name="James T.Y."/>
            <person name="O'Malley M.A."/>
            <person name="Stajich J.E."/>
            <person name="Spatafora J.W."/>
            <person name="Visel A."/>
            <person name="Grigoriev I.V."/>
        </authorList>
    </citation>
    <scope>NUCLEOTIDE SEQUENCE [LARGE SCALE GENOMIC DNA]</scope>
    <source>
        <strain evidence="1 2">NRRL Y-17943</strain>
    </source>
</reference>
<sequence length="84" mass="8487">MSCSGDPSNCSFCGDNSNCAKDEVTGCSTDTQHCTVCNGKGCVAKACTGDIKTCSVCMGNFSSCRKAEVSATEGVEKAGNNAQA</sequence>
<gene>
    <name evidence="1" type="ORF">BD324DRAFT_625383</name>
</gene>
<dbReference type="OrthoDB" id="2558413at2759"/>
<comment type="caution">
    <text evidence="1">The sequence shown here is derived from an EMBL/GenBank/DDBJ whole genome shotgun (WGS) entry which is preliminary data.</text>
</comment>
<protein>
    <submittedName>
        <fullName evidence="1">Uncharacterized protein</fullName>
    </submittedName>
</protein>
<dbReference type="AlphaFoldDB" id="A0A1Y1UGY9"/>
<proteinExistence type="predicted"/>
<accession>A0A1Y1UGY9</accession>
<evidence type="ECO:0000313" key="1">
    <source>
        <dbReference type="EMBL" id="ORX37239.1"/>
    </source>
</evidence>
<organism evidence="1 2">
    <name type="scientific">Kockovaella imperatae</name>
    <dbReference type="NCBI Taxonomy" id="4999"/>
    <lineage>
        <taxon>Eukaryota</taxon>
        <taxon>Fungi</taxon>
        <taxon>Dikarya</taxon>
        <taxon>Basidiomycota</taxon>
        <taxon>Agaricomycotina</taxon>
        <taxon>Tremellomycetes</taxon>
        <taxon>Tremellales</taxon>
        <taxon>Cuniculitremaceae</taxon>
        <taxon>Kockovaella</taxon>
    </lineage>
</organism>
<keyword evidence="2" id="KW-1185">Reference proteome</keyword>